<reference evidence="5 6" key="1">
    <citation type="submission" date="2019-03" db="EMBL/GenBank/DDBJ databases">
        <authorList>
            <person name="Gaulin E."/>
            <person name="Dumas B."/>
        </authorList>
    </citation>
    <scope>NUCLEOTIDE SEQUENCE [LARGE SCALE GENOMIC DNA]</scope>
    <source>
        <strain evidence="5">CBS 568.67</strain>
    </source>
</reference>
<protein>
    <submittedName>
        <fullName evidence="5">Aste57867_23449 protein</fullName>
    </submittedName>
</protein>
<dbReference type="PROSITE" id="PS51253">
    <property type="entry name" value="HTH_CENPB"/>
    <property type="match status" value="1"/>
</dbReference>
<keyword evidence="1" id="KW-0238">DNA-binding</keyword>
<dbReference type="InterPro" id="IPR009057">
    <property type="entry name" value="Homeodomain-like_sf"/>
</dbReference>
<evidence type="ECO:0000259" key="3">
    <source>
        <dbReference type="PROSITE" id="PS51253"/>
    </source>
</evidence>
<dbReference type="Gene3D" id="1.10.10.60">
    <property type="entry name" value="Homeodomain-like"/>
    <property type="match status" value="1"/>
</dbReference>
<dbReference type="InterPro" id="IPR006600">
    <property type="entry name" value="HTH_CenpB_DNA-bd_dom"/>
</dbReference>
<keyword evidence="6" id="KW-1185">Reference proteome</keyword>
<evidence type="ECO:0000313" key="4">
    <source>
        <dbReference type="EMBL" id="KAF0684578.1"/>
    </source>
</evidence>
<dbReference type="Pfam" id="PF03221">
    <property type="entry name" value="HTH_Tnp_Tc5"/>
    <property type="match status" value="1"/>
</dbReference>
<dbReference type="EMBL" id="CAADRA010007297">
    <property type="protein sequence ID" value="VFU00095.1"/>
    <property type="molecule type" value="Genomic_DNA"/>
</dbReference>
<dbReference type="EMBL" id="VJMH01007271">
    <property type="protein sequence ID" value="KAF0684578.1"/>
    <property type="molecule type" value="Genomic_DNA"/>
</dbReference>
<dbReference type="AlphaFoldDB" id="A0A485LN44"/>
<dbReference type="GO" id="GO:0003677">
    <property type="term" value="F:DNA binding"/>
    <property type="evidence" value="ECO:0007669"/>
    <property type="project" value="UniProtKB-KW"/>
</dbReference>
<evidence type="ECO:0000313" key="6">
    <source>
        <dbReference type="Proteomes" id="UP000332933"/>
    </source>
</evidence>
<sequence>MSGTDAPHPPTRPRKGNKYGVISPGRPVIFNAFAMKLAAIDSHAMRGMSDTLDHFFPSLNESGRKEMAKLVAKFESTSRRRGRAALEQVKTVRNEGIPVANIMLQLKAREVASERGILPNQFLASADWCNGFKSRHGLSLRQGQDKQEGGEAAVSTFSKGVREIMRANNISVVFNADRTGVFYEYLPKKTVNIKGENTVRVRCGGKDK</sequence>
<organism evidence="5 6">
    <name type="scientific">Aphanomyces stellatus</name>
    <dbReference type="NCBI Taxonomy" id="120398"/>
    <lineage>
        <taxon>Eukaryota</taxon>
        <taxon>Sar</taxon>
        <taxon>Stramenopiles</taxon>
        <taxon>Oomycota</taxon>
        <taxon>Saprolegniomycetes</taxon>
        <taxon>Saprolegniales</taxon>
        <taxon>Verrucalvaceae</taxon>
        <taxon>Aphanomyces</taxon>
    </lineage>
</organism>
<dbReference type="InterPro" id="IPR050863">
    <property type="entry name" value="CenT-Element_Derived"/>
</dbReference>
<dbReference type="Proteomes" id="UP000332933">
    <property type="component" value="Unassembled WGS sequence"/>
</dbReference>
<evidence type="ECO:0000313" key="5">
    <source>
        <dbReference type="EMBL" id="VFU00095.1"/>
    </source>
</evidence>
<accession>A0A485LN44</accession>
<name>A0A485LN44_9STRA</name>
<evidence type="ECO:0000256" key="2">
    <source>
        <dbReference type="SAM" id="MobiDB-lite"/>
    </source>
</evidence>
<dbReference type="SUPFAM" id="SSF46689">
    <property type="entry name" value="Homeodomain-like"/>
    <property type="match status" value="1"/>
</dbReference>
<dbReference type="SMART" id="SM00674">
    <property type="entry name" value="CENPB"/>
    <property type="match status" value="1"/>
</dbReference>
<evidence type="ECO:0000256" key="1">
    <source>
        <dbReference type="ARBA" id="ARBA00023125"/>
    </source>
</evidence>
<dbReference type="GO" id="GO:0005634">
    <property type="term" value="C:nucleus"/>
    <property type="evidence" value="ECO:0007669"/>
    <property type="project" value="TreeGrafter"/>
</dbReference>
<dbReference type="OrthoDB" id="127462at2759"/>
<feature type="region of interest" description="Disordered" evidence="2">
    <location>
        <begin position="1"/>
        <end position="20"/>
    </location>
</feature>
<proteinExistence type="predicted"/>
<feature type="domain" description="HTH CENPB-type" evidence="3">
    <location>
        <begin position="69"/>
        <end position="142"/>
    </location>
</feature>
<gene>
    <name evidence="5" type="primary">Aste57867_23449</name>
    <name evidence="4" type="ORF">As57867_023378</name>
    <name evidence="5" type="ORF">ASTE57867_23449</name>
</gene>
<dbReference type="PANTHER" id="PTHR19303:SF57">
    <property type="entry name" value="HTH CENPB-TYPE DOMAIN-CONTAINING PROTEIN"/>
    <property type="match status" value="1"/>
</dbReference>
<reference evidence="4" key="2">
    <citation type="submission" date="2019-06" db="EMBL/GenBank/DDBJ databases">
        <title>Genomics analysis of Aphanomyces spp. identifies a new class of oomycete effector associated with host adaptation.</title>
        <authorList>
            <person name="Gaulin E."/>
        </authorList>
    </citation>
    <scope>NUCLEOTIDE SEQUENCE</scope>
    <source>
        <strain evidence="4">CBS 578.67</strain>
    </source>
</reference>
<dbReference type="PANTHER" id="PTHR19303">
    <property type="entry name" value="TRANSPOSON"/>
    <property type="match status" value="1"/>
</dbReference>